<sequence>MAGVSVATASRTVNRTRPVAAHLRAKVLAAARQLGYSPNPHARALAQAHDTTVGVIVHDVSDPYFSEIVRGILQATSDDGQMVLIGNTYRDRERELAYMAAFRARRTSALILAGSGMEDREFGAKMTRQILDFEAGGGRAALIGRHYAPGDAVLADNLGGARSLAVHLAELGHRVIGVISGPAGLTTTNDRLVGFRAGLAEMGLSLPDEHVAVGGDFTRDAGFSGAMELLKRVRRMTAIFAMNDVIAVGTLTALRERGLRVPEDVSVCGFNDIPLASDLWPPLTTVQVPMFEMGKRALALARMPRAAEIRVEHLPTRLVVRSSTGPATR</sequence>
<evidence type="ECO:0000256" key="3">
    <source>
        <dbReference type="ARBA" id="ARBA00023163"/>
    </source>
</evidence>
<dbReference type="PROSITE" id="PS50932">
    <property type="entry name" value="HTH_LACI_2"/>
    <property type="match status" value="1"/>
</dbReference>
<keyword evidence="1" id="KW-0805">Transcription regulation</keyword>
<evidence type="ECO:0000256" key="2">
    <source>
        <dbReference type="ARBA" id="ARBA00023125"/>
    </source>
</evidence>
<dbReference type="CDD" id="cd06267">
    <property type="entry name" value="PBP1_LacI_sugar_binding-like"/>
    <property type="match status" value="1"/>
</dbReference>
<proteinExistence type="predicted"/>
<dbReference type="InterPro" id="IPR000843">
    <property type="entry name" value="HTH_LacI"/>
</dbReference>
<dbReference type="InterPro" id="IPR010982">
    <property type="entry name" value="Lambda_DNA-bd_dom_sf"/>
</dbReference>
<dbReference type="PANTHER" id="PTHR30146">
    <property type="entry name" value="LACI-RELATED TRANSCRIPTIONAL REPRESSOR"/>
    <property type="match status" value="1"/>
</dbReference>
<evidence type="ECO:0000313" key="5">
    <source>
        <dbReference type="EMBL" id="WXA89988.1"/>
    </source>
</evidence>
<reference evidence="5 6" key="1">
    <citation type="submission" date="2021-12" db="EMBL/GenBank/DDBJ databases">
        <title>Discovery of the Pendulisporaceae a myxobacterial family with distinct sporulation behavior and unique specialized metabolism.</title>
        <authorList>
            <person name="Garcia R."/>
            <person name="Popoff A."/>
            <person name="Bader C.D."/>
            <person name="Loehr J."/>
            <person name="Walesch S."/>
            <person name="Walt C."/>
            <person name="Boldt J."/>
            <person name="Bunk B."/>
            <person name="Haeckl F.J.F.P.J."/>
            <person name="Gunesch A.P."/>
            <person name="Birkelbach J."/>
            <person name="Nuebel U."/>
            <person name="Pietschmann T."/>
            <person name="Bach T."/>
            <person name="Mueller R."/>
        </authorList>
    </citation>
    <scope>NUCLEOTIDE SEQUENCE [LARGE SCALE GENOMIC DNA]</scope>
    <source>
        <strain evidence="5 6">MSr12523</strain>
    </source>
</reference>
<dbReference type="SUPFAM" id="SSF53822">
    <property type="entry name" value="Periplasmic binding protein-like I"/>
    <property type="match status" value="1"/>
</dbReference>
<organism evidence="5 6">
    <name type="scientific">Pendulispora brunnea</name>
    <dbReference type="NCBI Taxonomy" id="2905690"/>
    <lineage>
        <taxon>Bacteria</taxon>
        <taxon>Pseudomonadati</taxon>
        <taxon>Myxococcota</taxon>
        <taxon>Myxococcia</taxon>
        <taxon>Myxococcales</taxon>
        <taxon>Sorangiineae</taxon>
        <taxon>Pendulisporaceae</taxon>
        <taxon>Pendulispora</taxon>
    </lineage>
</organism>
<keyword evidence="6" id="KW-1185">Reference proteome</keyword>
<name>A0ABZ2JU37_9BACT</name>
<accession>A0ABZ2JU37</accession>
<dbReference type="InterPro" id="IPR046335">
    <property type="entry name" value="LacI/GalR-like_sensor"/>
</dbReference>
<dbReference type="EMBL" id="CP089982">
    <property type="protein sequence ID" value="WXA89988.1"/>
    <property type="molecule type" value="Genomic_DNA"/>
</dbReference>
<dbReference type="PANTHER" id="PTHR30146:SF109">
    <property type="entry name" value="HTH-TYPE TRANSCRIPTIONAL REGULATOR GALS"/>
    <property type="match status" value="1"/>
</dbReference>
<feature type="domain" description="HTH lacI-type" evidence="4">
    <location>
        <begin position="1"/>
        <end position="47"/>
    </location>
</feature>
<gene>
    <name evidence="5" type="ORF">LZC95_26235</name>
</gene>
<dbReference type="Gene3D" id="1.10.260.40">
    <property type="entry name" value="lambda repressor-like DNA-binding domains"/>
    <property type="match status" value="1"/>
</dbReference>
<dbReference type="Proteomes" id="UP001379533">
    <property type="component" value="Chromosome"/>
</dbReference>
<dbReference type="InterPro" id="IPR028082">
    <property type="entry name" value="Peripla_BP_I"/>
</dbReference>
<evidence type="ECO:0000259" key="4">
    <source>
        <dbReference type="PROSITE" id="PS50932"/>
    </source>
</evidence>
<dbReference type="Pfam" id="PF13377">
    <property type="entry name" value="Peripla_BP_3"/>
    <property type="match status" value="1"/>
</dbReference>
<dbReference type="Pfam" id="PF00356">
    <property type="entry name" value="LacI"/>
    <property type="match status" value="1"/>
</dbReference>
<dbReference type="CDD" id="cd01392">
    <property type="entry name" value="HTH_LacI"/>
    <property type="match status" value="1"/>
</dbReference>
<protein>
    <submittedName>
        <fullName evidence="5">LacI family transcriptional regulator</fullName>
    </submittedName>
</protein>
<evidence type="ECO:0000313" key="6">
    <source>
        <dbReference type="Proteomes" id="UP001379533"/>
    </source>
</evidence>
<keyword evidence="2" id="KW-0238">DNA-binding</keyword>
<evidence type="ECO:0000256" key="1">
    <source>
        <dbReference type="ARBA" id="ARBA00023015"/>
    </source>
</evidence>
<dbReference type="SUPFAM" id="SSF47413">
    <property type="entry name" value="lambda repressor-like DNA-binding domains"/>
    <property type="match status" value="1"/>
</dbReference>
<dbReference type="SMART" id="SM00354">
    <property type="entry name" value="HTH_LACI"/>
    <property type="match status" value="1"/>
</dbReference>
<dbReference type="Gene3D" id="3.40.50.2300">
    <property type="match status" value="2"/>
</dbReference>
<keyword evidence="3" id="KW-0804">Transcription</keyword>